<proteinExistence type="inferred from homology"/>
<evidence type="ECO:0000313" key="7">
    <source>
        <dbReference type="EMBL" id="HIQ69852.1"/>
    </source>
</evidence>
<gene>
    <name evidence="5" type="primary">dltC</name>
    <name evidence="7" type="ORF">IAA67_05950</name>
</gene>
<keyword evidence="2 5" id="KW-0963">Cytoplasm</keyword>
<comment type="similarity">
    <text evidence="5">Belongs to the DltC family.</text>
</comment>
<feature type="modified residue" description="O-(pantetheine 4'-phosphoryl)serine" evidence="5">
    <location>
        <position position="34"/>
    </location>
</feature>
<dbReference type="EMBL" id="DVFN01000089">
    <property type="protein sequence ID" value="HIQ69852.1"/>
    <property type="molecule type" value="Genomic_DNA"/>
</dbReference>
<protein>
    <recommendedName>
        <fullName evidence="5">D-alanyl carrier protein</fullName>
        <shortName evidence="5">DCP</shortName>
    </recommendedName>
    <alternativeName>
        <fullName evidence="5">D-alanine--poly(phosphoribitol) ligase subunit 2</fullName>
    </alternativeName>
</protein>
<keyword evidence="4 5" id="KW-0961">Cell wall biogenesis/degradation</keyword>
<comment type="pathway">
    <text evidence="5">Cell wall biogenesis; lipoteichoic acid biosynthesis.</text>
</comment>
<dbReference type="Pfam" id="PF00550">
    <property type="entry name" value="PP-binding"/>
    <property type="match status" value="1"/>
</dbReference>
<comment type="PTM">
    <text evidence="5">4'-phosphopantetheine is transferred from CoA to a specific serine of apo-DCP.</text>
</comment>
<dbReference type="GO" id="GO:0071555">
    <property type="term" value="P:cell wall organization"/>
    <property type="evidence" value="ECO:0007669"/>
    <property type="project" value="UniProtKB-KW"/>
</dbReference>
<dbReference type="InterPro" id="IPR036736">
    <property type="entry name" value="ACP-like_sf"/>
</dbReference>
<name>A0A9D0Z659_9FIRM</name>
<dbReference type="GO" id="GO:0005737">
    <property type="term" value="C:cytoplasm"/>
    <property type="evidence" value="ECO:0007669"/>
    <property type="project" value="UniProtKB-SubCell"/>
</dbReference>
<reference evidence="7" key="1">
    <citation type="submission" date="2020-10" db="EMBL/GenBank/DDBJ databases">
        <authorList>
            <person name="Gilroy R."/>
        </authorList>
    </citation>
    <scope>NUCLEOTIDE SEQUENCE</scope>
    <source>
        <strain evidence="7">ChiSjej2B20-13462</strain>
    </source>
</reference>
<dbReference type="GO" id="GO:0016874">
    <property type="term" value="F:ligase activity"/>
    <property type="evidence" value="ECO:0007669"/>
    <property type="project" value="UniProtKB-KW"/>
</dbReference>
<dbReference type="AlphaFoldDB" id="A0A9D0Z659"/>
<evidence type="ECO:0000256" key="5">
    <source>
        <dbReference type="HAMAP-Rule" id="MF_00565"/>
    </source>
</evidence>
<sequence>MEEQIIAMLGDICGADPGEIQPDTALFDEGILDSFGLVQLIVALEEAFGVALDPAELERAQMATPDAIAATVRAAQG</sequence>
<keyword evidence="7" id="KW-0436">Ligase</keyword>
<keyword evidence="3 5" id="KW-0597">Phosphoprotein</keyword>
<evidence type="ECO:0000256" key="1">
    <source>
        <dbReference type="ARBA" id="ARBA00022450"/>
    </source>
</evidence>
<dbReference type="GO" id="GO:0070395">
    <property type="term" value="P:lipoteichoic acid biosynthetic process"/>
    <property type="evidence" value="ECO:0007669"/>
    <property type="project" value="UniProtKB-UniRule"/>
</dbReference>
<accession>A0A9D0Z659</accession>
<comment type="function">
    <text evidence="5">Carrier protein involved in the D-alanylation of lipoteichoic acid (LTA). The loading of thioester-linked D-alanine onto DltC is catalyzed by D-alanine--D-alanyl carrier protein ligase DltA. The DltC-carried D-alanyl group is further transferred to cell membrane phosphatidylglycerol (PG) by forming an ester bond, probably catalyzed by DltD. D-alanylation of LTA plays an important role in modulating the properties of the cell wall in Gram-positive bacteria, influencing the net charge of the cell wall.</text>
</comment>
<dbReference type="GO" id="GO:0036370">
    <property type="term" value="F:D-alanyl carrier activity"/>
    <property type="evidence" value="ECO:0007669"/>
    <property type="project" value="UniProtKB-UniRule"/>
</dbReference>
<dbReference type="Gene3D" id="1.10.1200.10">
    <property type="entry name" value="ACP-like"/>
    <property type="match status" value="1"/>
</dbReference>
<comment type="subcellular location">
    <subcellularLocation>
        <location evidence="5">Cytoplasm</location>
    </subcellularLocation>
</comment>
<dbReference type="Proteomes" id="UP000886874">
    <property type="component" value="Unassembled WGS sequence"/>
</dbReference>
<evidence type="ECO:0000256" key="3">
    <source>
        <dbReference type="ARBA" id="ARBA00022553"/>
    </source>
</evidence>
<evidence type="ECO:0000256" key="2">
    <source>
        <dbReference type="ARBA" id="ARBA00022490"/>
    </source>
</evidence>
<comment type="caution">
    <text evidence="7">The sequence shown here is derived from an EMBL/GenBank/DDBJ whole genome shotgun (WGS) entry which is preliminary data.</text>
</comment>
<keyword evidence="1 5" id="KW-0596">Phosphopantetheine</keyword>
<feature type="domain" description="Carrier" evidence="6">
    <location>
        <begin position="1"/>
        <end position="76"/>
    </location>
</feature>
<organism evidence="7 8">
    <name type="scientific">Candidatus Avoscillospira stercorigallinarum</name>
    <dbReference type="NCBI Taxonomy" id="2840708"/>
    <lineage>
        <taxon>Bacteria</taxon>
        <taxon>Bacillati</taxon>
        <taxon>Bacillota</taxon>
        <taxon>Clostridia</taxon>
        <taxon>Eubacteriales</taxon>
        <taxon>Oscillospiraceae</taxon>
        <taxon>Oscillospiraceae incertae sedis</taxon>
        <taxon>Candidatus Avoscillospira</taxon>
    </lineage>
</organism>
<evidence type="ECO:0000259" key="6">
    <source>
        <dbReference type="PROSITE" id="PS50075"/>
    </source>
</evidence>
<dbReference type="HAMAP" id="MF_00565">
    <property type="entry name" value="DltC"/>
    <property type="match status" value="1"/>
</dbReference>
<dbReference type="InterPro" id="IPR009081">
    <property type="entry name" value="PP-bd_ACP"/>
</dbReference>
<evidence type="ECO:0000256" key="4">
    <source>
        <dbReference type="ARBA" id="ARBA00023316"/>
    </source>
</evidence>
<dbReference type="PROSITE" id="PS50075">
    <property type="entry name" value="CARRIER"/>
    <property type="match status" value="1"/>
</dbReference>
<evidence type="ECO:0000313" key="8">
    <source>
        <dbReference type="Proteomes" id="UP000886874"/>
    </source>
</evidence>
<dbReference type="SUPFAM" id="SSF47336">
    <property type="entry name" value="ACP-like"/>
    <property type="match status" value="1"/>
</dbReference>
<dbReference type="InterPro" id="IPR003230">
    <property type="entry name" value="DltC"/>
</dbReference>
<reference evidence="7" key="2">
    <citation type="journal article" date="2021" name="PeerJ">
        <title>Extensive microbial diversity within the chicken gut microbiome revealed by metagenomics and culture.</title>
        <authorList>
            <person name="Gilroy R."/>
            <person name="Ravi A."/>
            <person name="Getino M."/>
            <person name="Pursley I."/>
            <person name="Horton D.L."/>
            <person name="Alikhan N.F."/>
            <person name="Baker D."/>
            <person name="Gharbi K."/>
            <person name="Hall N."/>
            <person name="Watson M."/>
            <person name="Adriaenssens E.M."/>
            <person name="Foster-Nyarko E."/>
            <person name="Jarju S."/>
            <person name="Secka A."/>
            <person name="Antonio M."/>
            <person name="Oren A."/>
            <person name="Chaudhuri R.R."/>
            <person name="La Ragione R."/>
            <person name="Hildebrand F."/>
            <person name="Pallen M.J."/>
        </authorList>
    </citation>
    <scope>NUCLEOTIDE SEQUENCE</scope>
    <source>
        <strain evidence="7">ChiSjej2B20-13462</strain>
    </source>
</reference>